<name>A0A2N7KID4_9VIBR</name>
<accession>A0A2N7KID4</accession>
<comment type="caution">
    <text evidence="2">The sequence shown here is derived from an EMBL/GenBank/DDBJ whole genome shotgun (WGS) entry which is preliminary data.</text>
</comment>
<evidence type="ECO:0000256" key="1">
    <source>
        <dbReference type="SAM" id="Phobius"/>
    </source>
</evidence>
<dbReference type="AlphaFoldDB" id="A0A2N7KID4"/>
<dbReference type="OrthoDB" id="9929731at2"/>
<reference evidence="3" key="1">
    <citation type="submission" date="2016-07" db="EMBL/GenBank/DDBJ databases">
        <title>Nontailed viruses are major unrecognized killers of bacteria in the ocean.</title>
        <authorList>
            <person name="Kauffman K."/>
            <person name="Hussain F."/>
            <person name="Yang J."/>
            <person name="Arevalo P."/>
            <person name="Brown J."/>
            <person name="Cutler M."/>
            <person name="Kelly L."/>
            <person name="Polz M.F."/>
        </authorList>
    </citation>
    <scope>NUCLEOTIDE SEQUENCE [LARGE SCALE GENOMIC DNA]</scope>
    <source>
        <strain evidence="3">10N.261.46.F8</strain>
    </source>
</reference>
<sequence length="105" mass="11167">MGALFAKIGQWLSSLIGIQVFSTTNRFVFLGIMVSMYLALYLAFMTAVSGVFTFQPVLPTGNVAAGLALLPGNISQCMGAIFSTHVIAQVFIMKSKIIKLSSNGS</sequence>
<dbReference type="Proteomes" id="UP000235406">
    <property type="component" value="Unassembled WGS sequence"/>
</dbReference>
<organism evidence="2 3">
    <name type="scientific">Vibrio lentus</name>
    <dbReference type="NCBI Taxonomy" id="136468"/>
    <lineage>
        <taxon>Bacteria</taxon>
        <taxon>Pseudomonadati</taxon>
        <taxon>Pseudomonadota</taxon>
        <taxon>Gammaproteobacteria</taxon>
        <taxon>Vibrionales</taxon>
        <taxon>Vibrionaceae</taxon>
        <taxon>Vibrio</taxon>
    </lineage>
</organism>
<keyword evidence="1" id="KW-0812">Transmembrane</keyword>
<keyword evidence="1" id="KW-1133">Transmembrane helix</keyword>
<evidence type="ECO:0000313" key="2">
    <source>
        <dbReference type="EMBL" id="PMM75675.1"/>
    </source>
</evidence>
<feature type="transmembrane region" description="Helical" evidence="1">
    <location>
        <begin position="73"/>
        <end position="92"/>
    </location>
</feature>
<evidence type="ECO:0000313" key="3">
    <source>
        <dbReference type="Proteomes" id="UP000235406"/>
    </source>
</evidence>
<dbReference type="RefSeq" id="WP_102434173.1">
    <property type="nucleotide sequence ID" value="NZ_CAWNVI010000039.1"/>
</dbReference>
<dbReference type="EMBL" id="MCZK01000039">
    <property type="protein sequence ID" value="PMM75675.1"/>
    <property type="molecule type" value="Genomic_DNA"/>
</dbReference>
<keyword evidence="1" id="KW-0472">Membrane</keyword>
<protein>
    <submittedName>
        <fullName evidence="2">Uncharacterized protein</fullName>
    </submittedName>
</protein>
<feature type="transmembrane region" description="Helical" evidence="1">
    <location>
        <begin position="27"/>
        <end position="53"/>
    </location>
</feature>
<gene>
    <name evidence="2" type="ORF">BCT49_22905</name>
</gene>
<proteinExistence type="predicted"/>